<organism evidence="1 2">
    <name type="scientific">Candidatus Kuenenbacteria bacterium RIFCSPLOWO2_02_FULL_42_16</name>
    <dbReference type="NCBI Taxonomy" id="1798564"/>
    <lineage>
        <taxon>Bacteria</taxon>
        <taxon>Candidatus Kueneniibacteriota</taxon>
    </lineage>
</organism>
<dbReference type="AlphaFoldDB" id="A0A1F6FYL7"/>
<sequence>MRRAGKPGNDKRESPKFIICSMLENLFGSKTRVKLLNLFFDNSESCFYIRGISREIKENLNSVRREVINLEELEIIKSVPLDSLDLPEIERTKEAREKRKYYQVNKDQLLYNELLNLITRAKILADKELLEKIKLEKGIKLLVLSGIFVGNQRARTDILIMGSVDKNKIKRLIGGLERDLEHPLRYSIMSQSEFNYRNVMTDKFLFEIMESKKIVVLDKRR</sequence>
<gene>
    <name evidence="1" type="ORF">A3H55_02755</name>
</gene>
<dbReference type="Proteomes" id="UP000177998">
    <property type="component" value="Unassembled WGS sequence"/>
</dbReference>
<proteinExistence type="predicted"/>
<dbReference type="STRING" id="1798564.A3H55_02755"/>
<dbReference type="EMBL" id="MFMZ01000028">
    <property type="protein sequence ID" value="OGG90945.1"/>
    <property type="molecule type" value="Genomic_DNA"/>
</dbReference>
<comment type="caution">
    <text evidence="1">The sequence shown here is derived from an EMBL/GenBank/DDBJ whole genome shotgun (WGS) entry which is preliminary data.</text>
</comment>
<evidence type="ECO:0008006" key="3">
    <source>
        <dbReference type="Google" id="ProtNLM"/>
    </source>
</evidence>
<name>A0A1F6FYL7_9BACT</name>
<evidence type="ECO:0000313" key="1">
    <source>
        <dbReference type="EMBL" id="OGG90945.1"/>
    </source>
</evidence>
<protein>
    <recommendedName>
        <fullName evidence="3">Transcriptional regulator</fullName>
    </recommendedName>
</protein>
<accession>A0A1F6FYL7</accession>
<evidence type="ECO:0000313" key="2">
    <source>
        <dbReference type="Proteomes" id="UP000177998"/>
    </source>
</evidence>
<reference evidence="1 2" key="1">
    <citation type="journal article" date="2016" name="Nat. Commun.">
        <title>Thousands of microbial genomes shed light on interconnected biogeochemical processes in an aquifer system.</title>
        <authorList>
            <person name="Anantharaman K."/>
            <person name="Brown C.T."/>
            <person name="Hug L.A."/>
            <person name="Sharon I."/>
            <person name="Castelle C.J."/>
            <person name="Probst A.J."/>
            <person name="Thomas B.C."/>
            <person name="Singh A."/>
            <person name="Wilkins M.J."/>
            <person name="Karaoz U."/>
            <person name="Brodie E.L."/>
            <person name="Williams K.H."/>
            <person name="Hubbard S.S."/>
            <person name="Banfield J.F."/>
        </authorList>
    </citation>
    <scope>NUCLEOTIDE SEQUENCE [LARGE SCALE GENOMIC DNA]</scope>
</reference>